<sequence>MVIEIPDLFDSAEVREIRSALGAADWADGRATAGHRAAKVKENEQLPLDHPLAKQLAERVLARLAQTPLFIAAALPARVLQPRFSRYDGRGHYGNHVDNAIFPIPGTGEHLRSDVSSTLFLSDPEEYDGGELVIEDMFGTHTAKLPAGSLIVYPGSSLHRVMPVTRGVRFVSFFWTQSFVASPEKRRLMFELDGAIQSVATDHPEHASIDTLTQVYHNLLRQWSAT</sequence>
<dbReference type="EMBL" id="CP017075">
    <property type="protein sequence ID" value="AOR75396.1"/>
    <property type="molecule type" value="Genomic_DNA"/>
</dbReference>
<feature type="binding site" evidence="7">
    <location>
        <position position="159"/>
    </location>
    <ligand>
        <name>Fe cation</name>
        <dbReference type="ChEBI" id="CHEBI:24875"/>
    </ligand>
</feature>
<keyword evidence="10" id="KW-1185">Reference proteome</keyword>
<dbReference type="GO" id="GO:0031418">
    <property type="term" value="F:L-ascorbic acid binding"/>
    <property type="evidence" value="ECO:0007669"/>
    <property type="project" value="UniProtKB-KW"/>
</dbReference>
<gene>
    <name evidence="9" type="ORF">BES08_00450</name>
</gene>
<dbReference type="InterPro" id="IPR023550">
    <property type="entry name" value="PKHD_hydroxylase"/>
</dbReference>
<dbReference type="NCBIfam" id="NF003974">
    <property type="entry name" value="PRK05467.1-3"/>
    <property type="match status" value="1"/>
</dbReference>
<dbReference type="KEGG" id="nre:BES08_00450"/>
<keyword evidence="3 7" id="KW-0847">Vitamin C</keyword>
<feature type="binding site" evidence="7">
    <location>
        <position position="98"/>
    </location>
    <ligand>
        <name>Fe cation</name>
        <dbReference type="ChEBI" id="CHEBI:24875"/>
    </ligand>
</feature>
<dbReference type="PANTHER" id="PTHR41536">
    <property type="entry name" value="PKHD-TYPE HYDROXYLASE YBIX"/>
    <property type="match status" value="1"/>
</dbReference>
<evidence type="ECO:0000256" key="6">
    <source>
        <dbReference type="ARBA" id="ARBA00023004"/>
    </source>
</evidence>
<proteinExistence type="inferred from homology"/>
<dbReference type="Gene3D" id="4.10.860.20">
    <property type="entry name" value="Rabenosyn, Rab binding domain"/>
    <property type="match status" value="1"/>
</dbReference>
<dbReference type="OrthoDB" id="9812472at2"/>
<dbReference type="Gene3D" id="2.60.120.620">
    <property type="entry name" value="q2cbj1_9rhob like domain"/>
    <property type="match status" value="1"/>
</dbReference>
<dbReference type="PANTHER" id="PTHR41536:SF1">
    <property type="entry name" value="PKHD-TYPE HYDROXYLASE YBIX"/>
    <property type="match status" value="1"/>
</dbReference>
<dbReference type="SMART" id="SM00702">
    <property type="entry name" value="P4Hc"/>
    <property type="match status" value="1"/>
</dbReference>
<reference evidence="10" key="1">
    <citation type="journal article" date="2017" name="J. Biotechnol.">
        <title>Complete genome sequence of Novosphingobium resinovorum SA1, a versatile xenobiotic-degrading bacterium capable of utilizing sulfanilic acid.</title>
        <authorList>
            <person name="Hegedus B."/>
            <person name="Kos P.B."/>
            <person name="Balint B."/>
            <person name="Maroti G."/>
            <person name="Gan H.M."/>
            <person name="Perei K."/>
            <person name="Rakhely G."/>
        </authorList>
    </citation>
    <scope>NUCLEOTIDE SEQUENCE [LARGE SCALE GENOMIC DNA]</scope>
    <source>
        <strain evidence="10">SA1</strain>
    </source>
</reference>
<evidence type="ECO:0000256" key="5">
    <source>
        <dbReference type="ARBA" id="ARBA00023002"/>
    </source>
</evidence>
<dbReference type="InterPro" id="IPR006620">
    <property type="entry name" value="Pro_4_hyd_alph"/>
</dbReference>
<dbReference type="SUPFAM" id="SSF51197">
    <property type="entry name" value="Clavaminate synthase-like"/>
    <property type="match status" value="1"/>
</dbReference>
<evidence type="ECO:0000256" key="7">
    <source>
        <dbReference type="HAMAP-Rule" id="MF_00657"/>
    </source>
</evidence>
<dbReference type="InterPro" id="IPR041097">
    <property type="entry name" value="PKHD_C"/>
</dbReference>
<feature type="domain" description="Fe2OG dioxygenase" evidence="8">
    <location>
        <begin position="78"/>
        <end position="178"/>
    </location>
</feature>
<evidence type="ECO:0000259" key="8">
    <source>
        <dbReference type="PROSITE" id="PS51471"/>
    </source>
</evidence>
<dbReference type="Proteomes" id="UP000094626">
    <property type="component" value="Chromosome"/>
</dbReference>
<dbReference type="GO" id="GO:0005506">
    <property type="term" value="F:iron ion binding"/>
    <property type="evidence" value="ECO:0007669"/>
    <property type="project" value="UniProtKB-UniRule"/>
</dbReference>
<keyword evidence="2 7" id="KW-0479">Metal-binding</keyword>
<feature type="binding site" evidence="7">
    <location>
        <position position="96"/>
    </location>
    <ligand>
        <name>Fe cation</name>
        <dbReference type="ChEBI" id="CHEBI:24875"/>
    </ligand>
</feature>
<name>A0A1D7ZZV7_9SPHN</name>
<dbReference type="NCBIfam" id="NF003975">
    <property type="entry name" value="PRK05467.1-4"/>
    <property type="match status" value="1"/>
</dbReference>
<evidence type="ECO:0000313" key="10">
    <source>
        <dbReference type="Proteomes" id="UP000094626"/>
    </source>
</evidence>
<evidence type="ECO:0000256" key="4">
    <source>
        <dbReference type="ARBA" id="ARBA00022964"/>
    </source>
</evidence>
<feature type="binding site" evidence="7">
    <location>
        <position position="169"/>
    </location>
    <ligand>
        <name>2-oxoglutarate</name>
        <dbReference type="ChEBI" id="CHEBI:16810"/>
    </ligand>
</feature>
<dbReference type="GO" id="GO:0006879">
    <property type="term" value="P:intracellular iron ion homeostasis"/>
    <property type="evidence" value="ECO:0007669"/>
    <property type="project" value="TreeGrafter"/>
</dbReference>
<dbReference type="AlphaFoldDB" id="A0A1D7ZZV7"/>
<dbReference type="RefSeq" id="WP_069707388.1">
    <property type="nucleotide sequence ID" value="NZ_CP017075.1"/>
</dbReference>
<organism evidence="9 10">
    <name type="scientific">Novosphingobium resinovorum</name>
    <dbReference type="NCBI Taxonomy" id="158500"/>
    <lineage>
        <taxon>Bacteria</taxon>
        <taxon>Pseudomonadati</taxon>
        <taxon>Pseudomonadota</taxon>
        <taxon>Alphaproteobacteria</taxon>
        <taxon>Sphingomonadales</taxon>
        <taxon>Sphingomonadaceae</taxon>
        <taxon>Novosphingobium</taxon>
    </lineage>
</organism>
<dbReference type="GO" id="GO:0016706">
    <property type="term" value="F:2-oxoglutarate-dependent dioxygenase activity"/>
    <property type="evidence" value="ECO:0007669"/>
    <property type="project" value="UniProtKB-UniRule"/>
</dbReference>
<dbReference type="Pfam" id="PF13640">
    <property type="entry name" value="2OG-FeII_Oxy_3"/>
    <property type="match status" value="1"/>
</dbReference>
<evidence type="ECO:0000256" key="1">
    <source>
        <dbReference type="ARBA" id="ARBA00001961"/>
    </source>
</evidence>
<keyword evidence="4 7" id="KW-0223">Dioxygenase</keyword>
<comment type="cofactor">
    <cofactor evidence="1 7">
        <name>L-ascorbate</name>
        <dbReference type="ChEBI" id="CHEBI:38290"/>
    </cofactor>
</comment>
<dbReference type="GO" id="GO:0006974">
    <property type="term" value="P:DNA damage response"/>
    <property type="evidence" value="ECO:0007669"/>
    <property type="project" value="TreeGrafter"/>
</dbReference>
<protein>
    <submittedName>
        <fullName evidence="9">Fe2+-dependent dioxygenase</fullName>
    </submittedName>
</protein>
<evidence type="ECO:0000313" key="9">
    <source>
        <dbReference type="EMBL" id="AOR75396.1"/>
    </source>
</evidence>
<evidence type="ECO:0000256" key="3">
    <source>
        <dbReference type="ARBA" id="ARBA00022896"/>
    </source>
</evidence>
<comment type="cofactor">
    <cofactor evidence="7">
        <name>Fe(2+)</name>
        <dbReference type="ChEBI" id="CHEBI:29033"/>
    </cofactor>
    <text evidence="7">Binds 1 Fe(2+) ion per subunit.</text>
</comment>
<accession>A0A1D7ZZV7</accession>
<keyword evidence="6 7" id="KW-0408">Iron</keyword>
<dbReference type="InterPro" id="IPR005123">
    <property type="entry name" value="Oxoglu/Fe-dep_dioxygenase_dom"/>
</dbReference>
<evidence type="ECO:0000256" key="2">
    <source>
        <dbReference type="ARBA" id="ARBA00022723"/>
    </source>
</evidence>
<dbReference type="Pfam" id="PF18331">
    <property type="entry name" value="PKHD_C"/>
    <property type="match status" value="1"/>
</dbReference>
<keyword evidence="5 7" id="KW-0560">Oxidoreductase</keyword>
<dbReference type="HAMAP" id="MF_00657">
    <property type="entry name" value="Hydroxyl_YbiX"/>
    <property type="match status" value="1"/>
</dbReference>
<dbReference type="PROSITE" id="PS51471">
    <property type="entry name" value="FE2OG_OXY"/>
    <property type="match status" value="1"/>
</dbReference>
<dbReference type="InterPro" id="IPR044862">
    <property type="entry name" value="Pro_4_hyd_alph_FE2OG_OXY"/>
</dbReference>